<dbReference type="Pfam" id="PF04134">
    <property type="entry name" value="DCC1-like"/>
    <property type="match status" value="1"/>
</dbReference>
<gene>
    <name evidence="1" type="ORF">DMX08_23055</name>
</gene>
<dbReference type="GO" id="GO:0015035">
    <property type="term" value="F:protein-disulfide reductase activity"/>
    <property type="evidence" value="ECO:0007669"/>
    <property type="project" value="InterPro"/>
</dbReference>
<sequence length="183" mass="20906">MFHPEGEYAAATPAPCDACCRYRFPAQGNPVNSAATPPEPDTQPPFLQPGDRVLLFDGVCKLCNASVRFVISHDSQRRIKLASMQSPQGQALLKWFGQPTEQFDSVLLIEDQGLSQRSEAFIRLMAQLPAPWCWLRLLRWIPRPLRDWGYDRIAGNRYRWFGRHDVCLLPSPDHRGRFLDDPS</sequence>
<protein>
    <submittedName>
        <fullName evidence="1">Thiol-disulfide oxidoreductase</fullName>
    </submittedName>
</protein>
<dbReference type="EMBL" id="QJRN01000015">
    <property type="protein sequence ID" value="PYC32426.1"/>
    <property type="molecule type" value="Genomic_DNA"/>
</dbReference>
<comment type="caution">
    <text evidence="1">The sequence shown here is derived from an EMBL/GenBank/DDBJ whole genome shotgun (WGS) entry which is preliminary data.</text>
</comment>
<organism evidence="1 2">
    <name type="scientific">Pseudomonas protegens</name>
    <dbReference type="NCBI Taxonomy" id="380021"/>
    <lineage>
        <taxon>Bacteria</taxon>
        <taxon>Pseudomonadati</taxon>
        <taxon>Pseudomonadota</taxon>
        <taxon>Gammaproteobacteria</taxon>
        <taxon>Pseudomonadales</taxon>
        <taxon>Pseudomonadaceae</taxon>
        <taxon>Pseudomonas</taxon>
    </lineage>
</organism>
<proteinExistence type="predicted"/>
<evidence type="ECO:0000313" key="1">
    <source>
        <dbReference type="EMBL" id="PYC32426.1"/>
    </source>
</evidence>
<dbReference type="AlphaFoldDB" id="A0A9Q6N6M5"/>
<evidence type="ECO:0000313" key="2">
    <source>
        <dbReference type="Proteomes" id="UP000248188"/>
    </source>
</evidence>
<dbReference type="Proteomes" id="UP000248188">
    <property type="component" value="Unassembled WGS sequence"/>
</dbReference>
<name>A0A9Q6N6M5_9PSED</name>
<dbReference type="InterPro" id="IPR052927">
    <property type="entry name" value="DCC_oxidoreductase"/>
</dbReference>
<dbReference type="PANTHER" id="PTHR33639:SF2">
    <property type="entry name" value="DUF393 DOMAIN-CONTAINING PROTEIN"/>
    <property type="match status" value="1"/>
</dbReference>
<reference evidence="1 2" key="1">
    <citation type="submission" date="2018-06" db="EMBL/GenBank/DDBJ databases">
        <title>Pseudomonas diversity within urban Lake Michigan freshwaters.</title>
        <authorList>
            <person name="Batrich M."/>
            <person name="Hatzopoulos T."/>
            <person name="Putonti C."/>
        </authorList>
    </citation>
    <scope>NUCLEOTIDE SEQUENCE [LARGE SCALE GENOMIC DNA]</scope>
    <source>
        <strain evidence="1 2">MB-090624</strain>
    </source>
</reference>
<dbReference type="PANTHER" id="PTHR33639">
    <property type="entry name" value="THIOL-DISULFIDE OXIDOREDUCTASE DCC"/>
    <property type="match status" value="1"/>
</dbReference>
<dbReference type="InterPro" id="IPR007263">
    <property type="entry name" value="DCC1-like"/>
</dbReference>
<accession>A0A9Q6N6M5</accession>